<dbReference type="RefSeq" id="XP_038780141.1">
    <property type="nucleotide sequence ID" value="XM_038924213.1"/>
</dbReference>
<sequence>MRYYLEELFTQTRDTDPDLRFMALTDLEKELINPESKFTPEAKIAYADTLLRCLDDEYSEVRGQALKCFEKLTSRLDNYVANVLKTLSSKKPEKISITSSIYTMAVHNILKNLSPDESTAREIIKCLLGDLLQDQHSFSTIIDYIEVLTDLLEFLGKYFNQSQLSEVADALLKSIFYGDAIIAKKSVTALALLSRYISSVALMKEIINSAEAYYQERQTYKNRQTLLSLFSSLMKLNPSVLSDLFPEVERIILESLKLETLILSDDDFDLQQEIDETRSEAIVCLTVAFDNLPTAVMDLHVEDALQLCAKFIIYDPYAENDDEENTGGDDASEGDVSEYYSEDDEWGEEDDEDKDGTGISWKLRQRASVLVCTLLERLPTRLPLIYKYTFIELINRLQDSNSNVATGMLEAAIKLFKYSREDGPYYSLKSVSIIKDHAEGRRGSDVSMQTEDNPISVLVSKSSWICEQFSKLIVPSNVAKITLFYNFVSELSNASSGLEDSWVHYFVLHFDELREGFPTSETVKFYSSLLSTNGLQTLGNGTSTVIKNIISCLDSSNHELIMETLLLTTDILSKYIPRDSPSDETLSLLAEALDDLLISKSCNKNFSTEIRRESLKALSYLVLHVPLSKEKMEKSLKVFADTITLEFLVTTDMDCIKMLVSDSQVANSISSRWVNRLLRPLIDYTSNSELCLDALEALYAVVSTKVVNDEDKRELLGTLSLLCSSHKLPTNNSITLAKIITEIFETTECTCPDILVKDLIAFSKDPEFENDVLADLVKSILRHVDSQKLIDAVTQTGKQNESGISKLLAMILLAAGHLESIDKVLQDLKTGKNVLFSLVLLEQVSKSIDLNCGVVLFFNYFSSSDEDVANAAVRTAAEVISSKREKYMPELLQSLTSESSVSETQLLQCLSLVLDKIELTSDDSHRLLAVVVSVKESSLQEKLETQDIMPAAECIAKLVLNDEGIVEELCSILSEDHSMLLKASVSSAMKYLLGHDAFLADDVYLLSKYLEASSTEDFLFGFELSMKQIGVTNLIIAVHKRPSVALFLVSKLLPRILEDELSQKKEYVKIVRIGPFKHKIDDALGFRKEIYELIYSSLTALETNPDMMVLFSVDWILLLKTIVTKAFKDDPTIIFLCLLTVLKIINLRTDIFLGNDLLLHFIHVCNKKLNKQLRDEAPKQEIDKRNDTVKAILRCCKKIDLLVKKGTVKLNGDVLVEWRSFIAKIRVKYPIFDTEE</sequence>
<dbReference type="Proteomes" id="UP000662931">
    <property type="component" value="Chromosome 4"/>
</dbReference>
<dbReference type="EMBL" id="CP064815">
    <property type="protein sequence ID" value="QPG76576.1"/>
    <property type="molecule type" value="Genomic_DNA"/>
</dbReference>
<proteinExistence type="inferred from homology"/>
<dbReference type="OrthoDB" id="6260732at2759"/>
<name>A0A875S5J2_EENNA</name>
<dbReference type="Pfam" id="PF08623">
    <property type="entry name" value="TIP120"/>
    <property type="match status" value="1"/>
</dbReference>
<dbReference type="InterPro" id="IPR016024">
    <property type="entry name" value="ARM-type_fold"/>
</dbReference>
<dbReference type="GO" id="GO:0010265">
    <property type="term" value="P:SCF complex assembly"/>
    <property type="evidence" value="ECO:0007669"/>
    <property type="project" value="InterPro"/>
</dbReference>
<evidence type="ECO:0000256" key="2">
    <source>
        <dbReference type="ARBA" id="ARBA00022737"/>
    </source>
</evidence>
<evidence type="ECO:0000256" key="4">
    <source>
        <dbReference type="SAM" id="MobiDB-lite"/>
    </source>
</evidence>
<keyword evidence="2" id="KW-0677">Repeat</keyword>
<dbReference type="KEGG" id="bnn:FOA43_003967"/>
<gene>
    <name evidence="6" type="ORF">FOA43_003967</name>
</gene>
<organism evidence="6 7">
    <name type="scientific">Eeniella nana</name>
    <name type="common">Yeast</name>
    <name type="synonym">Brettanomyces nanus</name>
    <dbReference type="NCBI Taxonomy" id="13502"/>
    <lineage>
        <taxon>Eukaryota</taxon>
        <taxon>Fungi</taxon>
        <taxon>Dikarya</taxon>
        <taxon>Ascomycota</taxon>
        <taxon>Saccharomycotina</taxon>
        <taxon>Pichiomycetes</taxon>
        <taxon>Pichiales</taxon>
        <taxon>Pichiaceae</taxon>
        <taxon>Brettanomyces</taxon>
    </lineage>
</organism>
<evidence type="ECO:0000256" key="1">
    <source>
        <dbReference type="ARBA" id="ARBA00007657"/>
    </source>
</evidence>
<dbReference type="Gene3D" id="1.25.10.10">
    <property type="entry name" value="Leucine-rich Repeat Variant"/>
    <property type="match status" value="1"/>
</dbReference>
<protein>
    <recommendedName>
        <fullName evidence="5">TATA-binding protein interacting (TIP20) domain-containing protein</fullName>
    </recommendedName>
</protein>
<comment type="similarity">
    <text evidence="1">Belongs to the CAND family.</text>
</comment>
<evidence type="ECO:0000259" key="5">
    <source>
        <dbReference type="Pfam" id="PF08623"/>
    </source>
</evidence>
<evidence type="ECO:0000256" key="3">
    <source>
        <dbReference type="ARBA" id="ARBA00022786"/>
    </source>
</evidence>
<dbReference type="GeneID" id="62197367"/>
<keyword evidence="7" id="KW-1185">Reference proteome</keyword>
<feature type="region of interest" description="Disordered" evidence="4">
    <location>
        <begin position="320"/>
        <end position="357"/>
    </location>
</feature>
<evidence type="ECO:0000313" key="7">
    <source>
        <dbReference type="Proteomes" id="UP000662931"/>
    </source>
</evidence>
<feature type="compositionally biased region" description="Acidic residues" evidence="4">
    <location>
        <begin position="320"/>
        <end position="354"/>
    </location>
</feature>
<accession>A0A875S5J2</accession>
<evidence type="ECO:0000313" key="6">
    <source>
        <dbReference type="EMBL" id="QPG76576.1"/>
    </source>
</evidence>
<dbReference type="InterPro" id="IPR013932">
    <property type="entry name" value="TATA-bd_TIP120"/>
</dbReference>
<reference evidence="6" key="1">
    <citation type="submission" date="2020-10" db="EMBL/GenBank/DDBJ databases">
        <authorList>
            <person name="Roach M.J.R."/>
        </authorList>
    </citation>
    <scope>NUCLEOTIDE SEQUENCE</scope>
    <source>
        <strain evidence="6">CBS 1945</strain>
    </source>
</reference>
<dbReference type="AlphaFoldDB" id="A0A875S5J2"/>
<dbReference type="InterPro" id="IPR039852">
    <property type="entry name" value="CAND1/CAND2"/>
</dbReference>
<dbReference type="InterPro" id="IPR011989">
    <property type="entry name" value="ARM-like"/>
</dbReference>
<dbReference type="PANTHER" id="PTHR12696">
    <property type="entry name" value="TIP120"/>
    <property type="match status" value="1"/>
</dbReference>
<feature type="domain" description="TATA-binding protein interacting (TIP20)" evidence="5">
    <location>
        <begin position="1048"/>
        <end position="1225"/>
    </location>
</feature>
<keyword evidence="3" id="KW-0833">Ubl conjugation pathway</keyword>
<dbReference type="SUPFAM" id="SSF48371">
    <property type="entry name" value="ARM repeat"/>
    <property type="match status" value="2"/>
</dbReference>